<reference evidence="3" key="4">
    <citation type="submission" date="2019-05" db="EMBL/GenBank/DDBJ databases">
        <authorList>
            <consortium name="Pathogen Informatics"/>
        </authorList>
    </citation>
    <scope>NUCLEOTIDE SEQUENCE</scope>
    <source>
        <strain evidence="3">17X</strain>
    </source>
</reference>
<dbReference type="OrthoDB" id="368344at2759"/>
<dbReference type="RefSeq" id="XP_022813747.1">
    <property type="nucleotide sequence ID" value="XM_022957309.1"/>
</dbReference>
<reference evidence="2" key="2">
    <citation type="submission" date="2014-05" db="EMBL/GenBank/DDBJ databases">
        <authorList>
            <person name="Aslett A.Martin."/>
            <person name="De Silva Nishadi"/>
        </authorList>
    </citation>
    <scope>NUCLEOTIDE SEQUENCE</scope>
    <source>
        <strain evidence="2">YM</strain>
    </source>
</reference>
<dbReference type="Proteomes" id="UP000072904">
    <property type="component" value="Chromosome 13"/>
</dbReference>
<dbReference type="AlphaFoldDB" id="A0A078KEZ0"/>
<keyword evidence="1" id="KW-0472">Membrane</keyword>
<protein>
    <submittedName>
        <fullName evidence="3">Uncharacterized protein</fullName>
    </submittedName>
</protein>
<dbReference type="VEuPathDB" id="PlasmoDB:PYYM_1360300"/>
<dbReference type="EMBL" id="LK934641">
    <property type="protein sequence ID" value="CDU20249.1"/>
    <property type="molecule type" value="Genomic_DNA"/>
</dbReference>
<evidence type="ECO:0000313" key="3">
    <source>
        <dbReference type="EMBL" id="VTZ81007.1"/>
    </source>
</evidence>
<keyword evidence="1" id="KW-0812">Transmembrane</keyword>
<dbReference type="OMA" id="KEYHPNV"/>
<sequence>MNQKISLPYETCEMKRGNFQMPKEYHPNVKYGFFRNLLFGKYTPYYFKSFFVVSGKILGGFLLFYYPLDKIHCNIRRFKRNLQKNN</sequence>
<feature type="transmembrane region" description="Helical" evidence="1">
    <location>
        <begin position="45"/>
        <end position="68"/>
    </location>
</feature>
<dbReference type="GeneID" id="3790835"/>
<dbReference type="EMBL" id="LM993667">
    <property type="protein sequence ID" value="VTZ81007.1"/>
    <property type="molecule type" value="Genomic_DNA"/>
</dbReference>
<dbReference type="VEuPathDB" id="PlasmoDB:PY17X_1363900"/>
<keyword evidence="1" id="KW-1133">Transmembrane helix</keyword>
<organism evidence="3 4">
    <name type="scientific">Plasmodium yoelii</name>
    <dbReference type="NCBI Taxonomy" id="5861"/>
    <lineage>
        <taxon>Eukaryota</taxon>
        <taxon>Sar</taxon>
        <taxon>Alveolata</taxon>
        <taxon>Apicomplexa</taxon>
        <taxon>Aconoidasida</taxon>
        <taxon>Haemosporida</taxon>
        <taxon>Plasmodiidae</taxon>
        <taxon>Plasmodium</taxon>
        <taxon>Plasmodium (Vinckeia)</taxon>
    </lineage>
</organism>
<name>A0A078KEZ0_PLAYE</name>
<dbReference type="KEGG" id="pyo:PY17X_1363900"/>
<reference evidence="3" key="3">
    <citation type="submission" date="2014-05" db="EMBL/GenBank/DDBJ databases">
        <authorList>
            <person name="Aslett M.A."/>
            <person name="De Silva N."/>
        </authorList>
    </citation>
    <scope>NUCLEOTIDE SEQUENCE</scope>
    <source>
        <strain evidence="3">17X</strain>
    </source>
</reference>
<evidence type="ECO:0000313" key="2">
    <source>
        <dbReference type="EMBL" id="CDU20249.1"/>
    </source>
</evidence>
<dbReference type="Proteomes" id="UP000072874">
    <property type="component" value="Chromosome 13"/>
</dbReference>
<evidence type="ECO:0000313" key="4">
    <source>
        <dbReference type="Proteomes" id="UP000072874"/>
    </source>
</evidence>
<proteinExistence type="predicted"/>
<evidence type="ECO:0000313" key="5">
    <source>
        <dbReference type="Proteomes" id="UP000072904"/>
    </source>
</evidence>
<gene>
    <name evidence="3" type="ORF">PY17X_1363900</name>
    <name evidence="2" type="ORF">PYYM_1360300</name>
</gene>
<reference evidence="4 5" key="1">
    <citation type="journal article" date="2014" name="BMC Biol.">
        <title>A comprehensive evaluation of rodent malaria parasite genomes and gene expression.</title>
        <authorList>
            <person name="Otto T.D."/>
            <person name="Bohme U."/>
            <person name="Jackson A.P."/>
            <person name="Hunt M."/>
            <person name="Franke-Fayard B."/>
            <person name="Hoeijmakers W.A."/>
            <person name="Religa A.A."/>
            <person name="Robertson L."/>
            <person name="Sanders M."/>
            <person name="Ogun S.A."/>
            <person name="Cunningham D."/>
            <person name="Erhart A."/>
            <person name="Billker O."/>
            <person name="Khan S.M."/>
            <person name="Stunnenberg H.G."/>
            <person name="Langhorne J."/>
            <person name="Holder A.A."/>
            <person name="Waters A.P."/>
            <person name="Newbold C.I."/>
            <person name="Pain A."/>
            <person name="Berriman M."/>
            <person name="Janse C.J."/>
        </authorList>
    </citation>
    <scope>NUCLEOTIDE SEQUENCE [LARGE SCALE GENOMIC DNA]</scope>
    <source>
        <strain evidence="3 4">17X</strain>
        <strain evidence="2 5">YM</strain>
    </source>
</reference>
<evidence type="ECO:0000256" key="1">
    <source>
        <dbReference type="SAM" id="Phobius"/>
    </source>
</evidence>
<accession>A0A078KEZ0</accession>